<dbReference type="Proteomes" id="UP000317494">
    <property type="component" value="Unassembled WGS sequence"/>
</dbReference>
<sequence length="359" mass="39122">MKVPYPLAFAAISLTLAVATGDQSINEHTIVKRWDGASSSASSHNDDNGMVSESNELAVRRGETRHQEPAEHDENILKVITHEFLLHQSVNASMLALIHINLWLLWRFPGWWAIVALPVAFITPLLRNIADEVVGPVRRHPEARRRYRPVSAIVLMAGVFIILASLAIPVGLHWIGMAMITSSAEVLPKRTAALMRVAVYLSHLVHAGHAINTMKHLVSRTSWGQRQRLRRFAEDGPSVGDTDDHGTSESTLYRIHGPSHLRDIHASSSGVARQPRLVDELYSPVIAPPNSGAPSPQGSQIHMRIPGSALDVASLGHTRDNSVDQFNLARGALHGFRSGSSHDVAGPSRALPANLPHSA</sequence>
<keyword evidence="2" id="KW-0812">Transmembrane</keyword>
<dbReference type="EMBL" id="QEAN01000078">
    <property type="protein sequence ID" value="TPX49715.1"/>
    <property type="molecule type" value="Genomic_DNA"/>
</dbReference>
<organism evidence="5 6">
    <name type="scientific">Synchytrium endobioticum</name>
    <dbReference type="NCBI Taxonomy" id="286115"/>
    <lineage>
        <taxon>Eukaryota</taxon>
        <taxon>Fungi</taxon>
        <taxon>Fungi incertae sedis</taxon>
        <taxon>Chytridiomycota</taxon>
        <taxon>Chytridiomycota incertae sedis</taxon>
        <taxon>Chytridiomycetes</taxon>
        <taxon>Synchytriales</taxon>
        <taxon>Synchytriaceae</taxon>
        <taxon>Synchytrium</taxon>
    </lineage>
</organism>
<feature type="chain" id="PRO_5036363064" evidence="3">
    <location>
        <begin position="22"/>
        <end position="359"/>
    </location>
</feature>
<evidence type="ECO:0000256" key="2">
    <source>
        <dbReference type="SAM" id="Phobius"/>
    </source>
</evidence>
<feature type="signal peptide" evidence="3">
    <location>
        <begin position="1"/>
        <end position="21"/>
    </location>
</feature>
<dbReference type="EMBL" id="QEAM01000061">
    <property type="protein sequence ID" value="TPX48058.1"/>
    <property type="molecule type" value="Genomic_DNA"/>
</dbReference>
<evidence type="ECO:0000256" key="3">
    <source>
        <dbReference type="SAM" id="SignalP"/>
    </source>
</evidence>
<dbReference type="VEuPathDB" id="FungiDB:SeMB42_g02513"/>
<evidence type="ECO:0000313" key="5">
    <source>
        <dbReference type="EMBL" id="TPX49715.1"/>
    </source>
</evidence>
<evidence type="ECO:0000313" key="6">
    <source>
        <dbReference type="Proteomes" id="UP000317494"/>
    </source>
</evidence>
<keyword evidence="6" id="KW-1185">Reference proteome</keyword>
<keyword evidence="3" id="KW-0732">Signal</keyword>
<evidence type="ECO:0000256" key="1">
    <source>
        <dbReference type="SAM" id="MobiDB-lite"/>
    </source>
</evidence>
<dbReference type="AlphaFoldDB" id="A0A507DEH7"/>
<evidence type="ECO:0000313" key="7">
    <source>
        <dbReference type="Proteomes" id="UP000320475"/>
    </source>
</evidence>
<gene>
    <name evidence="4" type="ORF">SeLEV6574_g02266</name>
    <name evidence="5" type="ORF">SeMB42_g02513</name>
</gene>
<feature type="transmembrane region" description="Helical" evidence="2">
    <location>
        <begin position="150"/>
        <end position="172"/>
    </location>
</feature>
<comment type="caution">
    <text evidence="5">The sequence shown here is derived from an EMBL/GenBank/DDBJ whole genome shotgun (WGS) entry which is preliminary data.</text>
</comment>
<accession>A0A507DEH7</accession>
<keyword evidence="2" id="KW-1133">Transmembrane helix</keyword>
<evidence type="ECO:0000313" key="4">
    <source>
        <dbReference type="EMBL" id="TPX48058.1"/>
    </source>
</evidence>
<reference evidence="6 7" key="1">
    <citation type="journal article" date="2019" name="Sci. Rep.">
        <title>Comparative genomics of chytrid fungi reveal insights into the obligate biotrophic and pathogenic lifestyle of Synchytrium endobioticum.</title>
        <authorList>
            <person name="van de Vossenberg B.T.L.H."/>
            <person name="Warris S."/>
            <person name="Nguyen H.D.T."/>
            <person name="van Gent-Pelzer M.P.E."/>
            <person name="Joly D.L."/>
            <person name="van de Geest H.C."/>
            <person name="Bonants P.J.M."/>
            <person name="Smith D.S."/>
            <person name="Levesque C.A."/>
            <person name="van der Lee T.A.J."/>
        </authorList>
    </citation>
    <scope>NUCLEOTIDE SEQUENCE [LARGE SCALE GENOMIC DNA]</scope>
    <source>
        <strain evidence="4 7">LEV6574</strain>
        <strain evidence="5 6">MB42</strain>
    </source>
</reference>
<dbReference type="Proteomes" id="UP000320475">
    <property type="component" value="Unassembled WGS sequence"/>
</dbReference>
<feature type="region of interest" description="Disordered" evidence="1">
    <location>
        <begin position="232"/>
        <end position="252"/>
    </location>
</feature>
<name>A0A507DEH7_9FUNG</name>
<protein>
    <submittedName>
        <fullName evidence="5">Uncharacterized protein</fullName>
    </submittedName>
</protein>
<proteinExistence type="predicted"/>
<feature type="region of interest" description="Disordered" evidence="1">
    <location>
        <begin position="338"/>
        <end position="359"/>
    </location>
</feature>
<feature type="transmembrane region" description="Helical" evidence="2">
    <location>
        <begin position="111"/>
        <end position="130"/>
    </location>
</feature>
<keyword evidence="2" id="KW-0472">Membrane</keyword>